<name>A0A5B7G368_PORTR</name>
<accession>A0A5B7G368</accession>
<sequence>MPPTCPAPPAIAPLSTCSSSLPPLHEPSVESRGSVSRRTITTATITTTTTTITTTTTTTISIADTTTTITFHLSTHKNLPTPALTFSFSFSLHYAVQVALCVWGEGLTFRLEQVISFTCECRGDSRASPSTLDIFDGEKRR</sequence>
<comment type="caution">
    <text evidence="1">The sequence shown here is derived from an EMBL/GenBank/DDBJ whole genome shotgun (WGS) entry which is preliminary data.</text>
</comment>
<dbReference type="AlphaFoldDB" id="A0A5B7G368"/>
<organism evidence="1 2">
    <name type="scientific">Portunus trituberculatus</name>
    <name type="common">Swimming crab</name>
    <name type="synonym">Neptunus trituberculatus</name>
    <dbReference type="NCBI Taxonomy" id="210409"/>
    <lineage>
        <taxon>Eukaryota</taxon>
        <taxon>Metazoa</taxon>
        <taxon>Ecdysozoa</taxon>
        <taxon>Arthropoda</taxon>
        <taxon>Crustacea</taxon>
        <taxon>Multicrustacea</taxon>
        <taxon>Malacostraca</taxon>
        <taxon>Eumalacostraca</taxon>
        <taxon>Eucarida</taxon>
        <taxon>Decapoda</taxon>
        <taxon>Pleocyemata</taxon>
        <taxon>Brachyura</taxon>
        <taxon>Eubrachyura</taxon>
        <taxon>Portunoidea</taxon>
        <taxon>Portunidae</taxon>
        <taxon>Portuninae</taxon>
        <taxon>Portunus</taxon>
    </lineage>
</organism>
<dbReference type="Proteomes" id="UP000324222">
    <property type="component" value="Unassembled WGS sequence"/>
</dbReference>
<dbReference type="EMBL" id="VSRR010010356">
    <property type="protein sequence ID" value="MPC51703.1"/>
    <property type="molecule type" value="Genomic_DNA"/>
</dbReference>
<proteinExistence type="predicted"/>
<gene>
    <name evidence="1" type="ORF">E2C01_045555</name>
</gene>
<evidence type="ECO:0000313" key="1">
    <source>
        <dbReference type="EMBL" id="MPC51703.1"/>
    </source>
</evidence>
<protein>
    <submittedName>
        <fullName evidence="1">Uncharacterized protein</fullName>
    </submittedName>
</protein>
<keyword evidence="2" id="KW-1185">Reference proteome</keyword>
<reference evidence="1 2" key="1">
    <citation type="submission" date="2019-05" db="EMBL/GenBank/DDBJ databases">
        <title>Another draft genome of Portunus trituberculatus and its Hox gene families provides insights of decapod evolution.</title>
        <authorList>
            <person name="Jeong J.-H."/>
            <person name="Song I."/>
            <person name="Kim S."/>
            <person name="Choi T."/>
            <person name="Kim D."/>
            <person name="Ryu S."/>
            <person name="Kim W."/>
        </authorList>
    </citation>
    <scope>NUCLEOTIDE SEQUENCE [LARGE SCALE GENOMIC DNA]</scope>
    <source>
        <tissue evidence="1">Muscle</tissue>
    </source>
</reference>
<evidence type="ECO:0000313" key="2">
    <source>
        <dbReference type="Proteomes" id="UP000324222"/>
    </source>
</evidence>